<organism evidence="2">
    <name type="scientific">Pyrenophora teres f. teres (strain 0-1)</name>
    <name type="common">Barley net blotch fungus</name>
    <name type="synonym">Drechslera teres f. teres</name>
    <dbReference type="NCBI Taxonomy" id="861557"/>
    <lineage>
        <taxon>Eukaryota</taxon>
        <taxon>Fungi</taxon>
        <taxon>Dikarya</taxon>
        <taxon>Ascomycota</taxon>
        <taxon>Pezizomycotina</taxon>
        <taxon>Dothideomycetes</taxon>
        <taxon>Pleosporomycetidae</taxon>
        <taxon>Pleosporales</taxon>
        <taxon>Pleosporineae</taxon>
        <taxon>Pleosporaceae</taxon>
        <taxon>Pyrenophora</taxon>
    </lineage>
</organism>
<gene>
    <name evidence="1" type="ORF">PTT_14156</name>
</gene>
<dbReference type="Proteomes" id="UP000001067">
    <property type="component" value="Unassembled WGS sequence"/>
</dbReference>
<dbReference type="HOGENOM" id="CLU_3015289_0_0_1"/>
<dbReference type="KEGG" id="pte:PTT_14156"/>
<evidence type="ECO:0000313" key="1">
    <source>
        <dbReference type="EMBL" id="EFQ89525.1"/>
    </source>
</evidence>
<dbReference type="AlphaFoldDB" id="E3RXM4"/>
<keyword evidence="2" id="KW-1185">Reference proteome</keyword>
<reference evidence="1 2" key="1">
    <citation type="journal article" date="2010" name="Genome Biol.">
        <title>A first genome assembly of the barley fungal pathogen Pyrenophora teres f. teres.</title>
        <authorList>
            <person name="Ellwood S.R."/>
            <person name="Liu Z."/>
            <person name="Syme R.A."/>
            <person name="Lai Z."/>
            <person name="Hane J.K."/>
            <person name="Keiper F."/>
            <person name="Moffat C.S."/>
            <person name="Oliver R.P."/>
            <person name="Friesen T.L."/>
        </authorList>
    </citation>
    <scope>NUCLEOTIDE SEQUENCE [LARGE SCALE GENOMIC DNA]</scope>
    <source>
        <strain evidence="1 2">0-1</strain>
    </source>
</reference>
<protein>
    <submittedName>
        <fullName evidence="1">Uncharacterized protein</fullName>
    </submittedName>
</protein>
<accession>E3RXM4</accession>
<evidence type="ECO:0000313" key="2">
    <source>
        <dbReference type="Proteomes" id="UP000001067"/>
    </source>
</evidence>
<sequence>MWVCARIIPGQWLLTIDSFAGAGAGGELGLTLGIRTSTEKAWQWQRERLLAPRSER</sequence>
<name>E3RXM4_PYRTT</name>
<proteinExistence type="predicted"/>
<dbReference type="EMBL" id="GL535667">
    <property type="protein sequence ID" value="EFQ89525.1"/>
    <property type="molecule type" value="Genomic_DNA"/>
</dbReference>